<keyword evidence="1" id="KW-0040">ANK repeat</keyword>
<name>A0A914WD20_9BILA</name>
<dbReference type="Proteomes" id="UP000887566">
    <property type="component" value="Unplaced"/>
</dbReference>
<protein>
    <submittedName>
        <fullName evidence="5">Ankyrin repeat domain-containing protein</fullName>
    </submittedName>
</protein>
<keyword evidence="3" id="KW-0812">Transmembrane</keyword>
<keyword evidence="2" id="KW-0175">Coiled coil</keyword>
<dbReference type="PROSITE" id="PS50297">
    <property type="entry name" value="ANK_REP_REGION"/>
    <property type="match status" value="1"/>
</dbReference>
<dbReference type="SMART" id="SM00248">
    <property type="entry name" value="ANK"/>
    <property type="match status" value="1"/>
</dbReference>
<dbReference type="AlphaFoldDB" id="A0A914WD20"/>
<dbReference type="Pfam" id="PF00023">
    <property type="entry name" value="Ank"/>
    <property type="match status" value="1"/>
</dbReference>
<dbReference type="PROSITE" id="PS50088">
    <property type="entry name" value="ANK_REPEAT"/>
    <property type="match status" value="1"/>
</dbReference>
<evidence type="ECO:0000256" key="1">
    <source>
        <dbReference type="PROSITE-ProRule" id="PRU00023"/>
    </source>
</evidence>
<feature type="transmembrane region" description="Helical" evidence="3">
    <location>
        <begin position="271"/>
        <end position="291"/>
    </location>
</feature>
<keyword evidence="4" id="KW-1185">Reference proteome</keyword>
<evidence type="ECO:0000313" key="4">
    <source>
        <dbReference type="Proteomes" id="UP000887566"/>
    </source>
</evidence>
<sequence length="295" mass="32550">MNQLEFLELCSIGDVDNVRTALSSNFVDVKFIHKINGWTALHWAAKRGHMEIVRLLLAAGFDPSQRNADGKRPIDLTMSPDIENLFMLQGVTRDKEAGIAQAETEAPESDRTTAEFVPNYLKHPQFPHMNSNQPTVAQDTTTTASKEIGSKIGNGSTNLKSGQAKFILIRTSLHGGKEAFKRFTLPANGTFEFFKASVEKEMNLGKIVSILTLPDKVILETADQLAELDNMQKVELVFADQKDELMKSEEKKEALVAKNSSAKSVSAAPSYFLPMAIIFTGLAAVGGFLLFKKWK</sequence>
<evidence type="ECO:0000313" key="5">
    <source>
        <dbReference type="WBParaSite" id="PSAMB.scaffold3670size17342.g22235.t1"/>
    </source>
</evidence>
<feature type="repeat" description="ANK" evidence="1">
    <location>
        <begin position="36"/>
        <end position="68"/>
    </location>
</feature>
<keyword evidence="3" id="KW-0472">Membrane</keyword>
<reference evidence="5" key="1">
    <citation type="submission" date="2022-11" db="UniProtKB">
        <authorList>
            <consortium name="WormBaseParasite"/>
        </authorList>
    </citation>
    <scope>IDENTIFICATION</scope>
</reference>
<accession>A0A914WD20</accession>
<dbReference type="PANTHER" id="PTHR24192">
    <property type="entry name" value="ANKYRIN REPEAT DOMAIN 40"/>
    <property type="match status" value="1"/>
</dbReference>
<dbReference type="WBParaSite" id="PSAMB.scaffold3670size17342.g22235.t1">
    <property type="protein sequence ID" value="PSAMB.scaffold3670size17342.g22235.t1"/>
    <property type="gene ID" value="PSAMB.scaffold3670size17342.g22235"/>
</dbReference>
<feature type="coiled-coil region" evidence="2">
    <location>
        <begin position="231"/>
        <end position="258"/>
    </location>
</feature>
<dbReference type="InterPro" id="IPR036770">
    <property type="entry name" value="Ankyrin_rpt-contain_sf"/>
</dbReference>
<dbReference type="SUPFAM" id="SSF48403">
    <property type="entry name" value="Ankyrin repeat"/>
    <property type="match status" value="1"/>
</dbReference>
<keyword evidence="3" id="KW-1133">Transmembrane helix</keyword>
<evidence type="ECO:0000256" key="3">
    <source>
        <dbReference type="SAM" id="Phobius"/>
    </source>
</evidence>
<evidence type="ECO:0000256" key="2">
    <source>
        <dbReference type="SAM" id="Coils"/>
    </source>
</evidence>
<organism evidence="4 5">
    <name type="scientific">Plectus sambesii</name>
    <dbReference type="NCBI Taxonomy" id="2011161"/>
    <lineage>
        <taxon>Eukaryota</taxon>
        <taxon>Metazoa</taxon>
        <taxon>Ecdysozoa</taxon>
        <taxon>Nematoda</taxon>
        <taxon>Chromadorea</taxon>
        <taxon>Plectida</taxon>
        <taxon>Plectina</taxon>
        <taxon>Plectoidea</taxon>
        <taxon>Plectidae</taxon>
        <taxon>Plectus</taxon>
    </lineage>
</organism>
<dbReference type="InterPro" id="IPR002110">
    <property type="entry name" value="Ankyrin_rpt"/>
</dbReference>
<dbReference type="Gene3D" id="1.25.40.20">
    <property type="entry name" value="Ankyrin repeat-containing domain"/>
    <property type="match status" value="1"/>
</dbReference>
<dbReference type="PANTHER" id="PTHR24192:SF3">
    <property type="entry name" value="ANKYRIN REPEAT DOMAIN 40"/>
    <property type="match status" value="1"/>
</dbReference>
<dbReference type="InterPro" id="IPR039195">
    <property type="entry name" value="ANKRD40"/>
</dbReference>
<proteinExistence type="predicted"/>